<dbReference type="Proteomes" id="UP000002852">
    <property type="component" value="Unassembled WGS sequence"/>
</dbReference>
<dbReference type="PANTHER" id="PTHR19325:SF569">
    <property type="entry name" value="COMPLEMENT COMPONENT 4 BINDING PROTEIN, SECRETORY-RELATED"/>
    <property type="match status" value="1"/>
</dbReference>
<dbReference type="SUPFAM" id="SSF57535">
    <property type="entry name" value="Complement control module/SCR domain"/>
    <property type="match status" value="7"/>
</dbReference>
<evidence type="ECO:0000256" key="2">
    <source>
        <dbReference type="ARBA" id="ARBA00022737"/>
    </source>
</evidence>
<evidence type="ECO:0000256" key="1">
    <source>
        <dbReference type="ARBA" id="ARBA00022659"/>
    </source>
</evidence>
<dbReference type="OMA" id="NIAANCP"/>
<evidence type="ECO:0000256" key="3">
    <source>
        <dbReference type="ARBA" id="ARBA00023157"/>
    </source>
</evidence>
<feature type="disulfide bond" evidence="5">
    <location>
        <begin position="231"/>
        <end position="258"/>
    </location>
</feature>
<dbReference type="Pfam" id="PF00084">
    <property type="entry name" value="Sushi"/>
    <property type="match status" value="7"/>
</dbReference>
<feature type="disulfide bond" evidence="5">
    <location>
        <begin position="349"/>
        <end position="376"/>
    </location>
</feature>
<dbReference type="Ensembl" id="ENSXMAT00000040800.1">
    <property type="protein sequence ID" value="ENSXMAP00000026928.1"/>
    <property type="gene ID" value="ENSXMAG00000021687.1"/>
</dbReference>
<name>A0A3B5Q519_XIPMA</name>
<reference evidence="7" key="4">
    <citation type="submission" date="2025-09" db="UniProtKB">
        <authorList>
            <consortium name="Ensembl"/>
        </authorList>
    </citation>
    <scope>IDENTIFICATION</scope>
    <source>
        <strain evidence="7">JP 163 A</strain>
    </source>
</reference>
<feature type="domain" description="Sushi" evidence="6">
    <location>
        <begin position="20"/>
        <end position="80"/>
    </location>
</feature>
<keyword evidence="4" id="KW-0325">Glycoprotein</keyword>
<feature type="domain" description="Sushi" evidence="6">
    <location>
        <begin position="379"/>
        <end position="440"/>
    </location>
</feature>
<dbReference type="InterPro" id="IPR035976">
    <property type="entry name" value="Sushi/SCR/CCP_sf"/>
</dbReference>
<feature type="domain" description="Sushi" evidence="6">
    <location>
        <begin position="81"/>
        <end position="142"/>
    </location>
</feature>
<evidence type="ECO:0000259" key="6">
    <source>
        <dbReference type="PROSITE" id="PS50923"/>
    </source>
</evidence>
<evidence type="ECO:0000256" key="4">
    <source>
        <dbReference type="ARBA" id="ARBA00023180"/>
    </source>
</evidence>
<comment type="caution">
    <text evidence="5">Lacks conserved residue(s) required for the propagation of feature annotation.</text>
</comment>
<dbReference type="STRING" id="8083.ENSXMAP00000026928"/>
<feature type="domain" description="Sushi" evidence="6">
    <location>
        <begin position="143"/>
        <end position="199"/>
    </location>
</feature>
<feature type="domain" description="Sushi" evidence="6">
    <location>
        <begin position="261"/>
        <end position="317"/>
    </location>
</feature>
<organism evidence="7 8">
    <name type="scientific">Xiphophorus maculatus</name>
    <name type="common">Southern platyfish</name>
    <name type="synonym">Platypoecilus maculatus</name>
    <dbReference type="NCBI Taxonomy" id="8083"/>
    <lineage>
        <taxon>Eukaryota</taxon>
        <taxon>Metazoa</taxon>
        <taxon>Chordata</taxon>
        <taxon>Craniata</taxon>
        <taxon>Vertebrata</taxon>
        <taxon>Euteleostomi</taxon>
        <taxon>Actinopterygii</taxon>
        <taxon>Neopterygii</taxon>
        <taxon>Teleostei</taxon>
        <taxon>Neoteleostei</taxon>
        <taxon>Acanthomorphata</taxon>
        <taxon>Ovalentaria</taxon>
        <taxon>Atherinomorphae</taxon>
        <taxon>Cyprinodontiformes</taxon>
        <taxon>Poeciliidae</taxon>
        <taxon>Poeciliinae</taxon>
        <taxon>Xiphophorus</taxon>
    </lineage>
</organism>
<feature type="disulfide bond" evidence="5">
    <location>
        <begin position="113"/>
        <end position="140"/>
    </location>
</feature>
<dbReference type="GeneTree" id="ENSGT00940000156061"/>
<accession>A0A3B5Q519</accession>
<reference evidence="8" key="2">
    <citation type="journal article" date="2013" name="Nat. Genet.">
        <title>The genome of the platyfish, Xiphophorus maculatus, provides insights into evolutionary adaptation and several complex traits.</title>
        <authorList>
            <person name="Schartl M."/>
            <person name="Walter R.B."/>
            <person name="Shen Y."/>
            <person name="Garcia T."/>
            <person name="Catchen J."/>
            <person name="Amores A."/>
            <person name="Braasch I."/>
            <person name="Chalopin D."/>
            <person name="Volff J.N."/>
            <person name="Lesch K.P."/>
            <person name="Bisazza A."/>
            <person name="Minx P."/>
            <person name="Hillier L."/>
            <person name="Wilson R.K."/>
            <person name="Fuerstenberg S."/>
            <person name="Boore J."/>
            <person name="Searle S."/>
            <person name="Postlethwait J.H."/>
            <person name="Warren W.C."/>
        </authorList>
    </citation>
    <scope>NUCLEOTIDE SEQUENCE [LARGE SCALE GENOMIC DNA]</scope>
    <source>
        <strain evidence="8">JP 163 A</strain>
    </source>
</reference>
<evidence type="ECO:0000256" key="5">
    <source>
        <dbReference type="PROSITE-ProRule" id="PRU00302"/>
    </source>
</evidence>
<keyword evidence="1 5" id="KW-0768">Sushi</keyword>
<feature type="disulfide bond" evidence="5">
    <location>
        <begin position="22"/>
        <end position="65"/>
    </location>
</feature>
<reference evidence="7" key="3">
    <citation type="submission" date="2025-08" db="UniProtKB">
        <authorList>
            <consortium name="Ensembl"/>
        </authorList>
    </citation>
    <scope>IDENTIFICATION</scope>
    <source>
        <strain evidence="7">JP 163 A</strain>
    </source>
</reference>
<reference evidence="8" key="1">
    <citation type="submission" date="2012-01" db="EMBL/GenBank/DDBJ databases">
        <authorList>
            <person name="Walter R."/>
            <person name="Schartl M."/>
            <person name="Warren W."/>
        </authorList>
    </citation>
    <scope>NUCLEOTIDE SEQUENCE [LARGE SCALE GENOMIC DNA]</scope>
    <source>
        <strain evidence="8">JP 163 A</strain>
    </source>
</reference>
<feature type="disulfide bond" evidence="5">
    <location>
        <begin position="411"/>
        <end position="438"/>
    </location>
</feature>
<evidence type="ECO:0000313" key="7">
    <source>
        <dbReference type="Ensembl" id="ENSXMAP00000026928.1"/>
    </source>
</evidence>
<protein>
    <submittedName>
        <fullName evidence="7">Complement receptor type 1-like</fullName>
    </submittedName>
</protein>
<dbReference type="PANTHER" id="PTHR19325">
    <property type="entry name" value="COMPLEMENT COMPONENT-RELATED SUSHI DOMAIN-CONTAINING"/>
    <property type="match status" value="1"/>
</dbReference>
<keyword evidence="2" id="KW-0677">Repeat</keyword>
<feature type="domain" description="Sushi" evidence="6">
    <location>
        <begin position="318"/>
        <end position="378"/>
    </location>
</feature>
<dbReference type="Gene3D" id="2.10.70.10">
    <property type="entry name" value="Complement Module, domain 1"/>
    <property type="match status" value="7"/>
</dbReference>
<keyword evidence="8" id="KW-1185">Reference proteome</keyword>
<keyword evidence="3 5" id="KW-1015">Disulfide bond</keyword>
<dbReference type="CDD" id="cd00033">
    <property type="entry name" value="CCP"/>
    <property type="match status" value="7"/>
</dbReference>
<feature type="disulfide bond" evidence="5">
    <location>
        <begin position="320"/>
        <end position="363"/>
    </location>
</feature>
<dbReference type="PROSITE" id="PS50923">
    <property type="entry name" value="SUSHI"/>
    <property type="match status" value="7"/>
</dbReference>
<dbReference type="InterPro" id="IPR050350">
    <property type="entry name" value="Compl-Cell_Adhes-Reg"/>
</dbReference>
<sequence>MSNKQCLDTGWFGTASCVIFTCSKPTKVENGRHSWDSDREPEYGQTIHFTCNTGYTLFGSKTIRCTKTGEYDSELPQCIADCPKPQHVENTNLTADSLLKSFFPSGTEITYECIIGYDKVSGTGIMKCDDGKWTEPDIICRKKDCGLPEAKPHMLFDTSQGTLFGAMVKVTCEEGYQIIGSSNKHCLDIGWFGTADCVIVTCPKPTKVENGNNSWNSDNKPEYQQTINFTCNTGYTLFGNETIRCTKTGEYDLELPRCIEKDCGLPEAEPHMLFNTSEGTLFGAMVKVTCEEGYWVNGSNYKHCLDTGWFGIVDCVPHTCPKPTKVENGEHSWNSDDKPEYQQTINFTCNTGYTMVGIETIRCTETAKYDYEPPQCIATCPIPKGVENMVLTDEFLLKKDFLDGANVTYECRKGFVKESGSEIITCIDGNWTKPDLICKSESLHIKVILS</sequence>
<dbReference type="AlphaFoldDB" id="A0A3B5Q519"/>
<dbReference type="SMART" id="SM00032">
    <property type="entry name" value="CCP"/>
    <property type="match status" value="7"/>
</dbReference>
<feature type="domain" description="Sushi" evidence="6">
    <location>
        <begin position="200"/>
        <end position="260"/>
    </location>
</feature>
<feature type="disulfide bond" evidence="5">
    <location>
        <begin position="202"/>
        <end position="245"/>
    </location>
</feature>
<proteinExistence type="predicted"/>
<dbReference type="InterPro" id="IPR000436">
    <property type="entry name" value="Sushi_SCR_CCP_dom"/>
</dbReference>
<feature type="disulfide bond" evidence="5">
    <location>
        <begin position="51"/>
        <end position="78"/>
    </location>
</feature>
<evidence type="ECO:0000313" key="8">
    <source>
        <dbReference type="Proteomes" id="UP000002852"/>
    </source>
</evidence>
<dbReference type="InParanoid" id="A0A3B5Q519"/>